<protein>
    <submittedName>
        <fullName evidence="2">Uncharacterized protein</fullName>
    </submittedName>
</protein>
<organism evidence="2 3">
    <name type="scientific">Nostoc linckia z8</name>
    <dbReference type="NCBI Taxonomy" id="1628746"/>
    <lineage>
        <taxon>Bacteria</taxon>
        <taxon>Bacillati</taxon>
        <taxon>Cyanobacteriota</taxon>
        <taxon>Cyanophyceae</taxon>
        <taxon>Nostocales</taxon>
        <taxon>Nostocaceae</taxon>
        <taxon>Nostoc</taxon>
    </lineage>
</organism>
<dbReference type="EMBL" id="LAHD01000043">
    <property type="protein sequence ID" value="PHK03057.1"/>
    <property type="molecule type" value="Genomic_DNA"/>
</dbReference>
<feature type="transmembrane region" description="Helical" evidence="1">
    <location>
        <begin position="48"/>
        <end position="70"/>
    </location>
</feature>
<name>A0A9Q6EKR8_NOSLI</name>
<evidence type="ECO:0000313" key="2">
    <source>
        <dbReference type="EMBL" id="PHK03057.1"/>
    </source>
</evidence>
<proteinExistence type="predicted"/>
<evidence type="ECO:0000313" key="3">
    <source>
        <dbReference type="Proteomes" id="UP000222310"/>
    </source>
</evidence>
<gene>
    <name evidence="2" type="ORF">VF08_16345</name>
</gene>
<dbReference type="AlphaFoldDB" id="A0A9Q6EKR8"/>
<dbReference type="Proteomes" id="UP000222310">
    <property type="component" value="Unassembled WGS sequence"/>
</dbReference>
<keyword evidence="1" id="KW-1133">Transmembrane helix</keyword>
<accession>A0A9Q6EKR8</accession>
<keyword evidence="1" id="KW-0812">Transmembrane</keyword>
<evidence type="ECO:0000256" key="1">
    <source>
        <dbReference type="SAM" id="Phobius"/>
    </source>
</evidence>
<sequence length="73" mass="8071">MPKDSEDLIAAVNNLRTTVISGFVIICGVLMMCTSLVCIITTKNSLNFIDYGFTFFVFLVGFSFCCTNVKNLD</sequence>
<comment type="caution">
    <text evidence="2">The sequence shown here is derived from an EMBL/GenBank/DDBJ whole genome shotgun (WGS) entry which is preliminary data.</text>
</comment>
<feature type="transmembrane region" description="Helical" evidence="1">
    <location>
        <begin position="20"/>
        <end position="41"/>
    </location>
</feature>
<keyword evidence="1" id="KW-0472">Membrane</keyword>
<reference evidence="2 3" key="1">
    <citation type="submission" date="2015-02" db="EMBL/GenBank/DDBJ databases">
        <title>Nostoc linckia genome annotation.</title>
        <authorList>
            <person name="Zhou Z."/>
        </authorList>
    </citation>
    <scope>NUCLEOTIDE SEQUENCE [LARGE SCALE GENOMIC DNA]</scope>
    <source>
        <strain evidence="3">z8</strain>
    </source>
</reference>